<dbReference type="PROSITE" id="PS51007">
    <property type="entry name" value="CYTC"/>
    <property type="match status" value="1"/>
</dbReference>
<dbReference type="EMBL" id="CP059735">
    <property type="protein sequence ID" value="WDD96708.1"/>
    <property type="molecule type" value="Genomic_DNA"/>
</dbReference>
<dbReference type="AlphaFoldDB" id="A0AAE9YLB9"/>
<feature type="domain" description="Cytochrome c" evidence="8">
    <location>
        <begin position="18"/>
        <end position="102"/>
    </location>
</feature>
<keyword evidence="7" id="KW-0732">Signal</keyword>
<keyword evidence="4" id="KW-0249">Electron transport</keyword>
<evidence type="ECO:0000256" key="4">
    <source>
        <dbReference type="ARBA" id="ARBA00022982"/>
    </source>
</evidence>
<gene>
    <name evidence="9" type="ORF">SG35_015115</name>
</gene>
<dbReference type="PANTHER" id="PTHR33751:SF9">
    <property type="entry name" value="CYTOCHROME C4"/>
    <property type="match status" value="1"/>
</dbReference>
<protein>
    <submittedName>
        <fullName evidence="9">Cytochrome c</fullName>
    </submittedName>
</protein>
<sequence length="102" mass="10986">MKIFMLALTVTLSFTATANAADGKALYTQKLCTTCHGAEGKAPIAPMYPKLNGQNATYLLNQMKDIKSGKRNNGMSMTMKPMMAAVSESDMTAIADYLAKVK</sequence>
<evidence type="ECO:0000256" key="7">
    <source>
        <dbReference type="SAM" id="SignalP"/>
    </source>
</evidence>
<keyword evidence="10" id="KW-1185">Reference proteome</keyword>
<dbReference type="InterPro" id="IPR036909">
    <property type="entry name" value="Cyt_c-like_dom_sf"/>
</dbReference>
<evidence type="ECO:0000256" key="3">
    <source>
        <dbReference type="ARBA" id="ARBA00022723"/>
    </source>
</evidence>
<feature type="chain" id="PRO_5042052262" evidence="7">
    <location>
        <begin position="21"/>
        <end position="102"/>
    </location>
</feature>
<dbReference type="PANTHER" id="PTHR33751">
    <property type="entry name" value="CBB3-TYPE CYTOCHROME C OXIDASE SUBUNIT FIXP"/>
    <property type="match status" value="1"/>
</dbReference>
<evidence type="ECO:0000256" key="5">
    <source>
        <dbReference type="ARBA" id="ARBA00023004"/>
    </source>
</evidence>
<evidence type="ECO:0000256" key="6">
    <source>
        <dbReference type="PROSITE-ProRule" id="PRU00433"/>
    </source>
</evidence>
<dbReference type="Proteomes" id="UP000032568">
    <property type="component" value="Chromosome"/>
</dbReference>
<reference evidence="9 10" key="1">
    <citation type="journal article" date="2015" name="Genome Announc.">
        <title>Draft Genome Sequences of Marine Isolates of Thalassomonas viridans and Thalassomonas actiniarum.</title>
        <authorList>
            <person name="Olonade I."/>
            <person name="van Zyl L.J."/>
            <person name="Trindade M."/>
        </authorList>
    </citation>
    <scope>NUCLEOTIDE SEQUENCE [LARGE SCALE GENOMIC DNA]</scope>
    <source>
        <strain evidence="9 10">A5K-106</strain>
    </source>
</reference>
<dbReference type="GO" id="GO:0046872">
    <property type="term" value="F:metal ion binding"/>
    <property type="evidence" value="ECO:0007669"/>
    <property type="project" value="UniProtKB-KW"/>
</dbReference>
<dbReference type="Pfam" id="PF00034">
    <property type="entry name" value="Cytochrom_C"/>
    <property type="match status" value="1"/>
</dbReference>
<dbReference type="InterPro" id="IPR009056">
    <property type="entry name" value="Cyt_c-like_dom"/>
</dbReference>
<proteinExistence type="predicted"/>
<accession>A0AAE9YLB9</accession>
<evidence type="ECO:0000259" key="8">
    <source>
        <dbReference type="PROSITE" id="PS51007"/>
    </source>
</evidence>
<organism evidence="9 10">
    <name type="scientific">Thalassomonas actiniarum</name>
    <dbReference type="NCBI Taxonomy" id="485447"/>
    <lineage>
        <taxon>Bacteria</taxon>
        <taxon>Pseudomonadati</taxon>
        <taxon>Pseudomonadota</taxon>
        <taxon>Gammaproteobacteria</taxon>
        <taxon>Alteromonadales</taxon>
        <taxon>Colwelliaceae</taxon>
        <taxon>Thalassomonas</taxon>
    </lineage>
</organism>
<evidence type="ECO:0000256" key="1">
    <source>
        <dbReference type="ARBA" id="ARBA00022448"/>
    </source>
</evidence>
<dbReference type="KEGG" id="tact:SG35_015115"/>
<evidence type="ECO:0000313" key="9">
    <source>
        <dbReference type="EMBL" id="WDD96708.1"/>
    </source>
</evidence>
<name>A0AAE9YLB9_9GAMM</name>
<dbReference type="SUPFAM" id="SSF46626">
    <property type="entry name" value="Cytochrome c"/>
    <property type="match status" value="1"/>
</dbReference>
<keyword evidence="2 6" id="KW-0349">Heme</keyword>
<evidence type="ECO:0000256" key="2">
    <source>
        <dbReference type="ARBA" id="ARBA00022617"/>
    </source>
</evidence>
<keyword evidence="1" id="KW-0813">Transport</keyword>
<dbReference type="RefSeq" id="WP_044834639.1">
    <property type="nucleotide sequence ID" value="NZ_CP059735.1"/>
</dbReference>
<dbReference type="Gene3D" id="1.10.760.10">
    <property type="entry name" value="Cytochrome c-like domain"/>
    <property type="match status" value="1"/>
</dbReference>
<dbReference type="InterPro" id="IPR050597">
    <property type="entry name" value="Cytochrome_c_Oxidase_Subunit"/>
</dbReference>
<dbReference type="GO" id="GO:0009055">
    <property type="term" value="F:electron transfer activity"/>
    <property type="evidence" value="ECO:0007669"/>
    <property type="project" value="InterPro"/>
</dbReference>
<reference evidence="9 10" key="2">
    <citation type="journal article" date="2022" name="Mar. Drugs">
        <title>Bioassay-Guided Fractionation Leads to the Detection of Cholic Acid Generated by the Rare Thalassomonas sp.</title>
        <authorList>
            <person name="Pheiffer F."/>
            <person name="Schneider Y.K."/>
            <person name="Hansen E.H."/>
            <person name="Andersen J.H."/>
            <person name="Isaksson J."/>
            <person name="Busche T."/>
            <person name="R C."/>
            <person name="Kalinowski J."/>
            <person name="Zyl L.V."/>
            <person name="Trindade M."/>
        </authorList>
    </citation>
    <scope>NUCLEOTIDE SEQUENCE [LARGE SCALE GENOMIC DNA]</scope>
    <source>
        <strain evidence="9 10">A5K-106</strain>
    </source>
</reference>
<feature type="signal peptide" evidence="7">
    <location>
        <begin position="1"/>
        <end position="20"/>
    </location>
</feature>
<dbReference type="GO" id="GO:0020037">
    <property type="term" value="F:heme binding"/>
    <property type="evidence" value="ECO:0007669"/>
    <property type="project" value="InterPro"/>
</dbReference>
<keyword evidence="5 6" id="KW-0408">Iron</keyword>
<evidence type="ECO:0000313" key="10">
    <source>
        <dbReference type="Proteomes" id="UP000032568"/>
    </source>
</evidence>
<keyword evidence="3 6" id="KW-0479">Metal-binding</keyword>